<comment type="caution">
    <text evidence="1">The sequence shown here is derived from an EMBL/GenBank/DDBJ whole genome shotgun (WGS) entry which is preliminary data.</text>
</comment>
<name>A0A9N9I0K6_9GLOM</name>
<proteinExistence type="predicted"/>
<reference evidence="1" key="1">
    <citation type="submission" date="2021-06" db="EMBL/GenBank/DDBJ databases">
        <authorList>
            <person name="Kallberg Y."/>
            <person name="Tangrot J."/>
            <person name="Rosling A."/>
        </authorList>
    </citation>
    <scope>NUCLEOTIDE SEQUENCE</scope>
    <source>
        <strain evidence="1">UK204</strain>
    </source>
</reference>
<protein>
    <submittedName>
        <fullName evidence="1">4427_t:CDS:1</fullName>
    </submittedName>
</protein>
<dbReference type="InterPro" id="IPR043822">
    <property type="entry name" value="EsV_1_7_cys"/>
</dbReference>
<dbReference type="EMBL" id="CAJVPQ010009423">
    <property type="protein sequence ID" value="CAG8715276.1"/>
    <property type="molecule type" value="Genomic_DNA"/>
</dbReference>
<feature type="non-terminal residue" evidence="1">
    <location>
        <position position="1"/>
    </location>
</feature>
<dbReference type="SMART" id="SM01425">
    <property type="entry name" value="EsV_1_7"/>
    <property type="match status" value="3"/>
</dbReference>
<evidence type="ECO:0000313" key="2">
    <source>
        <dbReference type="Proteomes" id="UP000789570"/>
    </source>
</evidence>
<sequence>VSLLKDLLILPQMTVTGAESSGASFGPKDSKTPRYCATHKPVGYVNVKTQCQEDGCYKFPHFGFSDSKATSCVTHMKEGMIHLRVRKCLEPGCITRVVFNVVGSDKGKFCAKHKKPEMIDIQTKICKYPGESAHTQIVILVLILMSREKHKANTALDTKQLKKVHVFAKPTETLKWLMLLARSVIILIVKKEHYMEYLVIKCHDASHIKTKVRKHSTDNMVDLVQKICSNCGLLDILLQDQKCADCSTYAKAKARVQAYDSIVEDGVCSKKRPDFVIDADTHKVVLEVDEYQHKKGEYNCEVKRMWDIAQALGIPTLFIRYNPDSYRMFNGITKDSNDRKRKQELLMCLSDAVKSPPAEESQFLRVVYLFYDGYDSTKYKITTIPEVWFKNEIHEKADKAL</sequence>
<organism evidence="1 2">
    <name type="scientific">Funneliformis caledonium</name>
    <dbReference type="NCBI Taxonomy" id="1117310"/>
    <lineage>
        <taxon>Eukaryota</taxon>
        <taxon>Fungi</taxon>
        <taxon>Fungi incertae sedis</taxon>
        <taxon>Mucoromycota</taxon>
        <taxon>Glomeromycotina</taxon>
        <taxon>Glomeromycetes</taxon>
        <taxon>Glomerales</taxon>
        <taxon>Glomeraceae</taxon>
        <taxon>Funneliformis</taxon>
    </lineage>
</organism>
<dbReference type="Pfam" id="PF19114">
    <property type="entry name" value="EsV_1_7_cys"/>
    <property type="match status" value="3"/>
</dbReference>
<dbReference type="OrthoDB" id="2441233at2759"/>
<gene>
    <name evidence="1" type="ORF">FCALED_LOCUS14126</name>
</gene>
<keyword evidence="2" id="KW-1185">Reference proteome</keyword>
<evidence type="ECO:0000313" key="1">
    <source>
        <dbReference type="EMBL" id="CAG8715276.1"/>
    </source>
</evidence>
<dbReference type="AlphaFoldDB" id="A0A9N9I0K6"/>
<dbReference type="Proteomes" id="UP000789570">
    <property type="component" value="Unassembled WGS sequence"/>
</dbReference>
<accession>A0A9N9I0K6</accession>